<gene>
    <name evidence="1" type="ORF">Pcinc_014117</name>
</gene>
<dbReference type="EMBL" id="JAWQEG010001216">
    <property type="protein sequence ID" value="KAK3881461.1"/>
    <property type="molecule type" value="Genomic_DNA"/>
</dbReference>
<evidence type="ECO:0000313" key="2">
    <source>
        <dbReference type="Proteomes" id="UP001286313"/>
    </source>
</evidence>
<accession>A0AAE1FXP1</accession>
<name>A0AAE1FXP1_PETCI</name>
<protein>
    <submittedName>
        <fullName evidence="1">Uncharacterized protein</fullName>
    </submittedName>
</protein>
<organism evidence="1 2">
    <name type="scientific">Petrolisthes cinctipes</name>
    <name type="common">Flat porcelain crab</name>
    <dbReference type="NCBI Taxonomy" id="88211"/>
    <lineage>
        <taxon>Eukaryota</taxon>
        <taxon>Metazoa</taxon>
        <taxon>Ecdysozoa</taxon>
        <taxon>Arthropoda</taxon>
        <taxon>Crustacea</taxon>
        <taxon>Multicrustacea</taxon>
        <taxon>Malacostraca</taxon>
        <taxon>Eumalacostraca</taxon>
        <taxon>Eucarida</taxon>
        <taxon>Decapoda</taxon>
        <taxon>Pleocyemata</taxon>
        <taxon>Anomura</taxon>
        <taxon>Galatheoidea</taxon>
        <taxon>Porcellanidae</taxon>
        <taxon>Petrolisthes</taxon>
    </lineage>
</organism>
<proteinExistence type="predicted"/>
<comment type="caution">
    <text evidence="1">The sequence shown here is derived from an EMBL/GenBank/DDBJ whole genome shotgun (WGS) entry which is preliminary data.</text>
</comment>
<dbReference type="AlphaFoldDB" id="A0AAE1FXP1"/>
<keyword evidence="2" id="KW-1185">Reference proteome</keyword>
<sequence>MGPRVSPKWSLHQVLAYLAAQVGSDTEDLLLQSSVFVLALATGFRASQLAAPTRYPSFTTFGEDVSALTLALSPKFLAKNEQVDNLMAPFRDPSLRQGARHLSLYPVSATKAYLDVAQTLPKTASSTMPRRTNPLVREP</sequence>
<reference evidence="1" key="1">
    <citation type="submission" date="2023-10" db="EMBL/GenBank/DDBJ databases">
        <title>Genome assemblies of two species of porcelain crab, Petrolisthes cinctipes and Petrolisthes manimaculis (Anomura: Porcellanidae).</title>
        <authorList>
            <person name="Angst P."/>
        </authorList>
    </citation>
    <scope>NUCLEOTIDE SEQUENCE</scope>
    <source>
        <strain evidence="1">PB745_01</strain>
        <tissue evidence="1">Gill</tissue>
    </source>
</reference>
<dbReference type="Proteomes" id="UP001286313">
    <property type="component" value="Unassembled WGS sequence"/>
</dbReference>
<evidence type="ECO:0000313" key="1">
    <source>
        <dbReference type="EMBL" id="KAK3881461.1"/>
    </source>
</evidence>